<dbReference type="Gene3D" id="3.30.720.10">
    <property type="entry name" value="Signal recognition particle alu RNA binding heterodimer, srp9/1"/>
    <property type="match status" value="1"/>
</dbReference>
<proteinExistence type="inferred from homology"/>
<dbReference type="AlphaFoldDB" id="A0A5C5FN97"/>
<evidence type="ECO:0000256" key="3">
    <source>
        <dbReference type="ARBA" id="ARBA00022490"/>
    </source>
</evidence>
<dbReference type="EMBL" id="SOZI01000183">
    <property type="protein sequence ID" value="TNY17686.1"/>
    <property type="molecule type" value="Genomic_DNA"/>
</dbReference>
<keyword evidence="10" id="KW-1185">Reference proteome</keyword>
<keyword evidence="4 7" id="KW-0694">RNA-binding</keyword>
<evidence type="ECO:0000256" key="8">
    <source>
        <dbReference type="SAM" id="MobiDB-lite"/>
    </source>
</evidence>
<feature type="compositionally biased region" description="Basic and acidic residues" evidence="8">
    <location>
        <begin position="146"/>
        <end position="172"/>
    </location>
</feature>
<comment type="function">
    <text evidence="7">Component of the signal recognition particle (SRP) complex, a ribonucleoprotein complex that mediates the cotranslational targeting of secretory and membrane proteins to the endoplasmic reticulum (ER).</text>
</comment>
<dbReference type="Pfam" id="PF02290">
    <property type="entry name" value="SRP14"/>
    <property type="match status" value="1"/>
</dbReference>
<feature type="compositionally biased region" description="Basic and acidic residues" evidence="8">
    <location>
        <begin position="60"/>
        <end position="71"/>
    </location>
</feature>
<evidence type="ECO:0000256" key="6">
    <source>
        <dbReference type="ARBA" id="ARBA00023274"/>
    </source>
</evidence>
<dbReference type="GO" id="GO:0030942">
    <property type="term" value="F:endoplasmic reticulum signal peptide binding"/>
    <property type="evidence" value="ECO:0007669"/>
    <property type="project" value="UniProtKB-UniRule"/>
</dbReference>
<keyword evidence="3 7" id="KW-0963">Cytoplasm</keyword>
<dbReference type="GO" id="GO:0006614">
    <property type="term" value="P:SRP-dependent cotranslational protein targeting to membrane"/>
    <property type="evidence" value="ECO:0007669"/>
    <property type="project" value="UniProtKB-UniRule"/>
</dbReference>
<evidence type="ECO:0000313" key="10">
    <source>
        <dbReference type="Proteomes" id="UP000311382"/>
    </source>
</evidence>
<comment type="similarity">
    <text evidence="2 7">Belongs to the SRP14 family.</text>
</comment>
<keyword evidence="5 7" id="KW-0733">Signal recognition particle</keyword>
<evidence type="ECO:0000313" key="9">
    <source>
        <dbReference type="EMBL" id="TNY17686.1"/>
    </source>
</evidence>
<evidence type="ECO:0000256" key="2">
    <source>
        <dbReference type="ARBA" id="ARBA00010349"/>
    </source>
</evidence>
<feature type="compositionally biased region" description="Low complexity" evidence="8">
    <location>
        <begin position="39"/>
        <end position="51"/>
    </location>
</feature>
<evidence type="ECO:0000256" key="4">
    <source>
        <dbReference type="ARBA" id="ARBA00022884"/>
    </source>
</evidence>
<evidence type="ECO:0000256" key="5">
    <source>
        <dbReference type="ARBA" id="ARBA00023135"/>
    </source>
</evidence>
<dbReference type="Proteomes" id="UP000311382">
    <property type="component" value="Unassembled WGS sequence"/>
</dbReference>
<dbReference type="SUPFAM" id="SSF54762">
    <property type="entry name" value="Signal recognition particle alu RNA binding heterodimer, SRP9/14"/>
    <property type="match status" value="1"/>
</dbReference>
<evidence type="ECO:0000256" key="1">
    <source>
        <dbReference type="ARBA" id="ARBA00004496"/>
    </source>
</evidence>
<feature type="compositionally biased region" description="Basic residues" evidence="8">
    <location>
        <begin position="215"/>
        <end position="227"/>
    </location>
</feature>
<comment type="subunit">
    <text evidence="7">Component of a fungal signal recognition particle (SRP) complex that consists of a 7SL RNA molecule (scR1) and at least six protein subunits: SRP72, SRP68, SRP54, SEC65, SRP21 and SRP14.</text>
</comment>
<name>A0A5C5FN97_9BASI</name>
<dbReference type="InterPro" id="IPR003210">
    <property type="entry name" value="Signal_recog_particle_SRP14"/>
</dbReference>
<dbReference type="STRING" id="5288.A0A5C5FN97"/>
<dbReference type="PANTHER" id="PTHR12013">
    <property type="entry name" value="SIGNAL RECOGNITION PARTICLE 14 KD PROTEIN"/>
    <property type="match status" value="1"/>
</dbReference>
<accession>A0A5C5FN97</accession>
<comment type="subcellular location">
    <subcellularLocation>
        <location evidence="1 7">Cytoplasm</location>
    </subcellularLocation>
</comment>
<organism evidence="9 10">
    <name type="scientific">Rhodotorula diobovata</name>
    <dbReference type="NCBI Taxonomy" id="5288"/>
    <lineage>
        <taxon>Eukaryota</taxon>
        <taxon>Fungi</taxon>
        <taxon>Dikarya</taxon>
        <taxon>Basidiomycota</taxon>
        <taxon>Pucciniomycotina</taxon>
        <taxon>Microbotryomycetes</taxon>
        <taxon>Sporidiobolales</taxon>
        <taxon>Sporidiobolaceae</taxon>
        <taxon>Rhodotorula</taxon>
    </lineage>
</organism>
<sequence length="227" mass="24981">MAHLSNDEFLIQLEQLFAARKDKGSVFLLQKRMTWQPEASTSTAPAAGAPGDDVEMGDSAGERRADEDREWPLLLRATDGKSDKKAKVKLTTVVQPPDVTPFLDRYSLLLRQTFSSALRPKRKRADLLRARTLRQLTRAAARTARKTGEPQPGREELEERAARAVKASEARAKAAGAGAGAGAFRPALPKVVGPRRGNGVQRRRRAERRREKAVQRAKRKASAKAGP</sequence>
<dbReference type="OrthoDB" id="2527964at2759"/>
<dbReference type="GO" id="GO:0008312">
    <property type="term" value="F:7S RNA binding"/>
    <property type="evidence" value="ECO:0007669"/>
    <property type="project" value="UniProtKB-UniRule"/>
</dbReference>
<dbReference type="InterPro" id="IPR009018">
    <property type="entry name" value="Signal_recog_particle_SRP9/14"/>
</dbReference>
<protein>
    <recommendedName>
        <fullName evidence="7">Signal recognition particle subunit SRP14</fullName>
    </recommendedName>
    <alternativeName>
        <fullName evidence="7">Signal recognition particle 14 kDa protein</fullName>
    </alternativeName>
</protein>
<evidence type="ECO:0000256" key="7">
    <source>
        <dbReference type="RuleBase" id="RU368100"/>
    </source>
</evidence>
<feature type="region of interest" description="Disordered" evidence="8">
    <location>
        <begin position="139"/>
        <end position="227"/>
    </location>
</feature>
<keyword evidence="6 7" id="KW-0687">Ribonucleoprotein</keyword>
<gene>
    <name evidence="9" type="ORF">DMC30DRAFT_449520</name>
</gene>
<feature type="region of interest" description="Disordered" evidence="8">
    <location>
        <begin position="36"/>
        <end position="71"/>
    </location>
</feature>
<reference evidence="9 10" key="1">
    <citation type="submission" date="2019-03" db="EMBL/GenBank/DDBJ databases">
        <title>Rhodosporidium diobovatum UCD-FST 08-225 genome sequencing, assembly, and annotation.</title>
        <authorList>
            <person name="Fakankun I.U."/>
            <person name="Fristensky B."/>
            <person name="Levin D.B."/>
        </authorList>
    </citation>
    <scope>NUCLEOTIDE SEQUENCE [LARGE SCALE GENOMIC DNA]</scope>
    <source>
        <strain evidence="9 10">UCD-FST 08-225</strain>
    </source>
</reference>
<dbReference type="GO" id="GO:0005786">
    <property type="term" value="C:signal recognition particle, endoplasmic reticulum targeting"/>
    <property type="evidence" value="ECO:0007669"/>
    <property type="project" value="UniProtKB-UniRule"/>
</dbReference>
<comment type="caution">
    <text evidence="9">The sequence shown here is derived from an EMBL/GenBank/DDBJ whole genome shotgun (WGS) entry which is preliminary data.</text>
</comment>